<dbReference type="SMART" id="SM00448">
    <property type="entry name" value="REC"/>
    <property type="match status" value="1"/>
</dbReference>
<dbReference type="PANTHER" id="PTHR37299">
    <property type="entry name" value="TRANSCRIPTIONAL REGULATOR-RELATED"/>
    <property type="match status" value="1"/>
</dbReference>
<feature type="domain" description="HTH LytTR-type" evidence="3">
    <location>
        <begin position="151"/>
        <end position="256"/>
    </location>
</feature>
<dbReference type="AlphaFoldDB" id="A0A318UMT9"/>
<accession>A0A318UMT9</accession>
<proteinExistence type="predicted"/>
<dbReference type="Pfam" id="PF04397">
    <property type="entry name" value="LytTR"/>
    <property type="match status" value="1"/>
</dbReference>
<dbReference type="Gene3D" id="3.40.50.2300">
    <property type="match status" value="1"/>
</dbReference>
<name>A0A318UMT9_9SPHI</name>
<evidence type="ECO:0000313" key="5">
    <source>
        <dbReference type="Proteomes" id="UP000248198"/>
    </source>
</evidence>
<feature type="domain" description="Response regulatory" evidence="2">
    <location>
        <begin position="11"/>
        <end position="122"/>
    </location>
</feature>
<protein>
    <submittedName>
        <fullName evidence="4">LytTR family two component transcriptional regulator</fullName>
    </submittedName>
</protein>
<dbReference type="InterPro" id="IPR001789">
    <property type="entry name" value="Sig_transdc_resp-reg_receiver"/>
</dbReference>
<evidence type="ECO:0000259" key="3">
    <source>
        <dbReference type="PROSITE" id="PS50930"/>
    </source>
</evidence>
<keyword evidence="5" id="KW-1185">Reference proteome</keyword>
<dbReference type="GO" id="GO:0000156">
    <property type="term" value="F:phosphorelay response regulator activity"/>
    <property type="evidence" value="ECO:0007669"/>
    <property type="project" value="InterPro"/>
</dbReference>
<dbReference type="OrthoDB" id="9787344at2"/>
<dbReference type="PROSITE" id="PS50110">
    <property type="entry name" value="RESPONSE_REGULATORY"/>
    <property type="match status" value="1"/>
</dbReference>
<dbReference type="Pfam" id="PF00072">
    <property type="entry name" value="Response_reg"/>
    <property type="match status" value="1"/>
</dbReference>
<dbReference type="PANTHER" id="PTHR37299:SF1">
    <property type="entry name" value="STAGE 0 SPORULATION PROTEIN A HOMOLOG"/>
    <property type="match status" value="1"/>
</dbReference>
<sequence>MCALASLKAINTVIVDDEPVAIERLQNELQAFPQINITGTASDGQSAIALIDSTCPDLVFLDIQMPEIGGFDVVNQITHRPLVVFVTAYDEYAVAAFEKNSLDYLLKPVASERLALTIQRTIDRKNEQTDVFSKIQELIKGEEKKAHITTIPVKSGHRIVLIQVSDICFFEAKDKYVYLHTHDDEKLLDNSLSYLEDRLPPEFIRIHRSYIINKHKILEIQKYFKGGFIFILNNKDKTRIKSAASFSEAIKTRLLLL</sequence>
<dbReference type="EMBL" id="QKLU01000001">
    <property type="protein sequence ID" value="PYF76747.1"/>
    <property type="molecule type" value="Genomic_DNA"/>
</dbReference>
<dbReference type="InterPro" id="IPR046947">
    <property type="entry name" value="LytR-like"/>
</dbReference>
<dbReference type="InterPro" id="IPR007492">
    <property type="entry name" value="LytTR_DNA-bd_dom"/>
</dbReference>
<gene>
    <name evidence="4" type="ORF">B0O44_101219</name>
</gene>
<comment type="caution">
    <text evidence="4">The sequence shown here is derived from an EMBL/GenBank/DDBJ whole genome shotgun (WGS) entry which is preliminary data.</text>
</comment>
<dbReference type="Proteomes" id="UP000248198">
    <property type="component" value="Unassembled WGS sequence"/>
</dbReference>
<feature type="modified residue" description="4-aspartylphosphate" evidence="1">
    <location>
        <position position="62"/>
    </location>
</feature>
<dbReference type="RefSeq" id="WP_110826857.1">
    <property type="nucleotide sequence ID" value="NZ_QKLU01000001.1"/>
</dbReference>
<evidence type="ECO:0000256" key="1">
    <source>
        <dbReference type="PROSITE-ProRule" id="PRU00169"/>
    </source>
</evidence>
<dbReference type="PROSITE" id="PS50930">
    <property type="entry name" value="HTH_LYTTR"/>
    <property type="match status" value="1"/>
</dbReference>
<dbReference type="Gene3D" id="2.40.50.1020">
    <property type="entry name" value="LytTr DNA-binding domain"/>
    <property type="match status" value="1"/>
</dbReference>
<dbReference type="InterPro" id="IPR011006">
    <property type="entry name" value="CheY-like_superfamily"/>
</dbReference>
<organism evidence="4 5">
    <name type="scientific">Pedobacter nutrimenti</name>
    <dbReference type="NCBI Taxonomy" id="1241337"/>
    <lineage>
        <taxon>Bacteria</taxon>
        <taxon>Pseudomonadati</taxon>
        <taxon>Bacteroidota</taxon>
        <taxon>Sphingobacteriia</taxon>
        <taxon>Sphingobacteriales</taxon>
        <taxon>Sphingobacteriaceae</taxon>
        <taxon>Pedobacter</taxon>
    </lineage>
</organism>
<dbReference type="GO" id="GO:0003677">
    <property type="term" value="F:DNA binding"/>
    <property type="evidence" value="ECO:0007669"/>
    <property type="project" value="InterPro"/>
</dbReference>
<dbReference type="SMART" id="SM00850">
    <property type="entry name" value="LytTR"/>
    <property type="match status" value="1"/>
</dbReference>
<reference evidence="4 5" key="1">
    <citation type="submission" date="2018-06" db="EMBL/GenBank/DDBJ databases">
        <title>Genomic Encyclopedia of Archaeal and Bacterial Type Strains, Phase II (KMG-II): from individual species to whole genera.</title>
        <authorList>
            <person name="Goeker M."/>
        </authorList>
    </citation>
    <scope>NUCLEOTIDE SEQUENCE [LARGE SCALE GENOMIC DNA]</scope>
    <source>
        <strain evidence="4 5">DSM 27372</strain>
    </source>
</reference>
<evidence type="ECO:0000313" key="4">
    <source>
        <dbReference type="EMBL" id="PYF76747.1"/>
    </source>
</evidence>
<keyword evidence="1" id="KW-0597">Phosphoprotein</keyword>
<evidence type="ECO:0000259" key="2">
    <source>
        <dbReference type="PROSITE" id="PS50110"/>
    </source>
</evidence>
<dbReference type="SUPFAM" id="SSF52172">
    <property type="entry name" value="CheY-like"/>
    <property type="match status" value="1"/>
</dbReference>